<keyword evidence="10" id="KW-0446">Lipid-binding</keyword>
<evidence type="ECO:0000256" key="12">
    <source>
        <dbReference type="ARBA" id="ARBA00025533"/>
    </source>
</evidence>
<gene>
    <name evidence="14" type="ORF">SS50377_16068</name>
    <name evidence="15" type="ORF">SS50377_23864</name>
</gene>
<evidence type="ECO:0000256" key="4">
    <source>
        <dbReference type="ARBA" id="ARBA00010883"/>
    </source>
</evidence>
<keyword evidence="7" id="KW-0963">Cytoplasm</keyword>
<evidence type="ECO:0000256" key="2">
    <source>
        <dbReference type="ARBA" id="ARBA00004255"/>
    </source>
</evidence>
<reference evidence="14 15" key="1">
    <citation type="journal article" date="2014" name="PLoS Genet.">
        <title>The Genome of Spironucleus salmonicida Highlights a Fish Pathogen Adapted to Fluctuating Environments.</title>
        <authorList>
            <person name="Xu F."/>
            <person name="Jerlstrom-Hultqvist J."/>
            <person name="Einarsson E."/>
            <person name="Astvaldsson A."/>
            <person name="Svard S.G."/>
            <person name="Andersson J.O."/>
        </authorList>
    </citation>
    <scope>NUCLEOTIDE SEQUENCE</scope>
    <source>
        <strain evidence="15">ATCC 50377</strain>
    </source>
</reference>
<dbReference type="Proteomes" id="UP000018208">
    <property type="component" value="Unassembled WGS sequence"/>
</dbReference>
<evidence type="ECO:0000313" key="16">
    <source>
        <dbReference type="Proteomes" id="UP000018208"/>
    </source>
</evidence>
<evidence type="ECO:0000256" key="3">
    <source>
        <dbReference type="ARBA" id="ARBA00004496"/>
    </source>
</evidence>
<dbReference type="Pfam" id="PF00787">
    <property type="entry name" value="PX"/>
    <property type="match status" value="1"/>
</dbReference>
<dbReference type="Gene3D" id="3.30.1520.10">
    <property type="entry name" value="Phox-like domain"/>
    <property type="match status" value="1"/>
</dbReference>
<dbReference type="OrthoDB" id="10064318at2759"/>
<keyword evidence="11" id="KW-0472">Membrane</keyword>
<dbReference type="PANTHER" id="PTHR45963:SF2">
    <property type="entry name" value="RE52028P"/>
    <property type="match status" value="1"/>
</dbReference>
<dbReference type="PANTHER" id="PTHR45963">
    <property type="entry name" value="RE52028P"/>
    <property type="match status" value="1"/>
</dbReference>
<keyword evidence="9" id="KW-0333">Golgi apparatus</keyword>
<dbReference type="EMBL" id="KI546126">
    <property type="protein sequence ID" value="EST44161.1"/>
    <property type="molecule type" value="Genomic_DNA"/>
</dbReference>
<proteinExistence type="inferred from homology"/>
<dbReference type="GO" id="GO:0015031">
    <property type="term" value="P:protein transport"/>
    <property type="evidence" value="ECO:0007669"/>
    <property type="project" value="UniProtKB-KW"/>
</dbReference>
<organism evidence="14">
    <name type="scientific">Spironucleus salmonicida</name>
    <dbReference type="NCBI Taxonomy" id="348837"/>
    <lineage>
        <taxon>Eukaryota</taxon>
        <taxon>Metamonada</taxon>
        <taxon>Diplomonadida</taxon>
        <taxon>Hexamitidae</taxon>
        <taxon>Hexamitinae</taxon>
        <taxon>Spironucleus</taxon>
    </lineage>
</organism>
<comment type="function">
    <text evidence="12">Required for retention of late Golgi membrane proteins. Component of the retrieval machinery that functions by direct interaction with the cytosolic tails of certain TGN membrane proteins during the sorting/budding process at the prevacuolar compartment. Binds phosphatidylinositol 3-phosphate (PtdIns(P3)).</text>
</comment>
<dbReference type="InterPro" id="IPR051074">
    <property type="entry name" value="Sorting_Nexin"/>
</dbReference>
<dbReference type="InterPro" id="IPR001683">
    <property type="entry name" value="PX_dom"/>
</dbReference>
<evidence type="ECO:0000313" key="15">
    <source>
        <dbReference type="EMBL" id="KAH0573929.1"/>
    </source>
</evidence>
<sequence>MTNIYILYDQYRDSYDNASYLISQLQSSYPLQIQYAQQLLQQLAAVDDQVRQHPQPFQELLINVEQTLQQLQQSQDIDTQLSVSRDSCAALTRQLNILTQQESTVFWGTPLTFVTDNLIQNVQQVIVDQPQTHQGQLHDFVDYRVIFACQTSSVLREDSRYFMVRRRFNDLKGLYAELSNSGLELPPLPPQKHFLMGGSQLEFIEDRRSKMQSWIAAISAVPLLVGSASFQKFGQVNGQWRFVQQGYD</sequence>
<evidence type="ECO:0000256" key="11">
    <source>
        <dbReference type="ARBA" id="ARBA00023136"/>
    </source>
</evidence>
<protein>
    <recommendedName>
        <fullName evidence="5">Sorting nexin-3</fullName>
    </recommendedName>
</protein>
<dbReference type="GO" id="GO:0035091">
    <property type="term" value="F:phosphatidylinositol binding"/>
    <property type="evidence" value="ECO:0007669"/>
    <property type="project" value="InterPro"/>
</dbReference>
<dbReference type="InterPro" id="IPR036871">
    <property type="entry name" value="PX_dom_sf"/>
</dbReference>
<evidence type="ECO:0000256" key="8">
    <source>
        <dbReference type="ARBA" id="ARBA00022927"/>
    </source>
</evidence>
<reference evidence="15" key="2">
    <citation type="submission" date="2020-12" db="EMBL/GenBank/DDBJ databases">
        <title>New Spironucleus salmonicida genome in near-complete chromosomes.</title>
        <authorList>
            <person name="Xu F."/>
            <person name="Kurt Z."/>
            <person name="Jimenez-Gonzalez A."/>
            <person name="Astvaldsson A."/>
            <person name="Andersson J.O."/>
            <person name="Svard S.G."/>
        </authorList>
    </citation>
    <scope>NUCLEOTIDE SEQUENCE</scope>
    <source>
        <strain evidence="15">ATCC 50377</strain>
    </source>
</reference>
<dbReference type="GO" id="GO:0000139">
    <property type="term" value="C:Golgi membrane"/>
    <property type="evidence" value="ECO:0007669"/>
    <property type="project" value="UniProtKB-SubCell"/>
</dbReference>
<keyword evidence="6" id="KW-0813">Transport</keyword>
<comment type="similarity">
    <text evidence="4">Belongs to the sorting nexin family.</text>
</comment>
<keyword evidence="16" id="KW-1185">Reference proteome</keyword>
<feature type="domain" description="PX" evidence="13">
    <location>
        <begin position="121"/>
        <end position="248"/>
    </location>
</feature>
<dbReference type="AlphaFoldDB" id="V6LKC3"/>
<keyword evidence="8" id="KW-0653">Protein transport</keyword>
<dbReference type="SUPFAM" id="SSF64268">
    <property type="entry name" value="PX domain"/>
    <property type="match status" value="1"/>
</dbReference>
<evidence type="ECO:0000256" key="10">
    <source>
        <dbReference type="ARBA" id="ARBA00023121"/>
    </source>
</evidence>
<evidence type="ECO:0000256" key="7">
    <source>
        <dbReference type="ARBA" id="ARBA00022490"/>
    </source>
</evidence>
<evidence type="ECO:0000259" key="13">
    <source>
        <dbReference type="PROSITE" id="PS50195"/>
    </source>
</evidence>
<evidence type="ECO:0000256" key="6">
    <source>
        <dbReference type="ARBA" id="ARBA00022448"/>
    </source>
</evidence>
<evidence type="ECO:0000256" key="1">
    <source>
        <dbReference type="ARBA" id="ARBA00004179"/>
    </source>
</evidence>
<evidence type="ECO:0000313" key="14">
    <source>
        <dbReference type="EMBL" id="EST44161.1"/>
    </source>
</evidence>
<evidence type="ECO:0000256" key="5">
    <source>
        <dbReference type="ARBA" id="ARBA00020436"/>
    </source>
</evidence>
<dbReference type="VEuPathDB" id="GiardiaDB:SS50377_23864"/>
<dbReference type="PROSITE" id="PS50195">
    <property type="entry name" value="PX"/>
    <property type="match status" value="1"/>
</dbReference>
<dbReference type="EMBL" id="AUWU02000004">
    <property type="protein sequence ID" value="KAH0573929.1"/>
    <property type="molecule type" value="Genomic_DNA"/>
</dbReference>
<evidence type="ECO:0000256" key="9">
    <source>
        <dbReference type="ARBA" id="ARBA00023034"/>
    </source>
</evidence>
<comment type="subcellular location">
    <subcellularLocation>
        <location evidence="3">Cytoplasm</location>
    </subcellularLocation>
    <subcellularLocation>
        <location evidence="2">Golgi apparatus membrane</location>
        <topology evidence="2">Peripheral membrane protein</topology>
        <orientation evidence="2">Cytoplasmic side</orientation>
    </subcellularLocation>
    <subcellularLocation>
        <location evidence="1">Prevacuolar compartment membrane</location>
        <topology evidence="1">Peripheral membrane protein</topology>
        <orientation evidence="1">Cytoplasmic side</orientation>
    </subcellularLocation>
</comment>
<name>V6LKC3_9EUKA</name>
<accession>V6LKC3</accession>
<dbReference type="CDD" id="cd06093">
    <property type="entry name" value="PX_domain"/>
    <property type="match status" value="1"/>
</dbReference>